<comment type="pathway">
    <text evidence="1 6">Cofactor biosynthesis; pyrroloquinoline quinone biosynthesis.</text>
</comment>
<evidence type="ECO:0000256" key="3">
    <source>
        <dbReference type="ARBA" id="ARBA00015084"/>
    </source>
</evidence>
<evidence type="ECO:0000256" key="1">
    <source>
        <dbReference type="ARBA" id="ARBA00004886"/>
    </source>
</evidence>
<dbReference type="GO" id="GO:0018189">
    <property type="term" value="P:pyrroloquinoline quinone biosynthetic process"/>
    <property type="evidence" value="ECO:0007669"/>
    <property type="project" value="UniProtKB-UniRule"/>
</dbReference>
<dbReference type="Proteomes" id="UP000600365">
    <property type="component" value="Unassembled WGS sequence"/>
</dbReference>
<sequence>MATARIVDERSADVLLRVLGSAAGGGSPQWNCTCPVCAAVRSRAGLARTQSSVAVSADRRRWFLINASPDVRTQIEAFPGLHPHDDRTTPLEAVLLTDAELDHTLGLLLLREARALRLYATPAVRKTLSADGSGILSTLERYCPVEWRAVIPGDELALADGLSCRAFDVPSSKRARFEAGLEHGRVVGYRLTDERSGGTLVYLPGVQSLTPALRVEIEDSECLLIDGTCWRDDELVRLGLAGRTSREMGHLPIEGQDGSLAQLPSLRVGRTIFVHMNNTNPILLEDAPERRILDEKGMEVAMDGLEVQV</sequence>
<evidence type="ECO:0000256" key="2">
    <source>
        <dbReference type="ARBA" id="ARBA00008481"/>
    </source>
</evidence>
<protein>
    <recommendedName>
        <fullName evidence="3 6">Coenzyme PQQ synthesis protein B</fullName>
    </recommendedName>
    <alternativeName>
        <fullName evidence="6">Pyrroloquinoline quinone biosynthesis protein B</fullName>
    </alternativeName>
</protein>
<dbReference type="PANTHER" id="PTHR42663">
    <property type="entry name" value="HYDROLASE C777.06C-RELATED-RELATED"/>
    <property type="match status" value="1"/>
</dbReference>
<dbReference type="InterPro" id="IPR001279">
    <property type="entry name" value="Metallo-B-lactamas"/>
</dbReference>
<dbReference type="HAMAP" id="MF_00653">
    <property type="entry name" value="PQQ_syn_PqqB"/>
    <property type="match status" value="1"/>
</dbReference>
<keyword evidence="9" id="KW-1185">Reference proteome</keyword>
<gene>
    <name evidence="6 8" type="primary">pqqB</name>
    <name evidence="8" type="ORF">GCM10011579_032470</name>
</gene>
<evidence type="ECO:0000256" key="5">
    <source>
        <dbReference type="ARBA" id="ARBA00022905"/>
    </source>
</evidence>
<feature type="domain" description="Metallo-beta-lactamase" evidence="7">
    <location>
        <begin position="61"/>
        <end position="276"/>
    </location>
</feature>
<dbReference type="NCBIfam" id="TIGR02108">
    <property type="entry name" value="PQQ_syn_pqqB"/>
    <property type="match status" value="1"/>
</dbReference>
<comment type="function">
    <text evidence="6">May be involved in the transport of PQQ or its precursor to the periplasm.</text>
</comment>
<dbReference type="SUPFAM" id="SSF56281">
    <property type="entry name" value="Metallo-hydrolase/oxidoreductase"/>
    <property type="match status" value="1"/>
</dbReference>
<evidence type="ECO:0000256" key="6">
    <source>
        <dbReference type="HAMAP-Rule" id="MF_00653"/>
    </source>
</evidence>
<dbReference type="InterPro" id="IPR011842">
    <property type="entry name" value="PQQ_synth_PqqB"/>
</dbReference>
<comment type="similarity">
    <text evidence="2 6">Belongs to the PqqB family.</text>
</comment>
<evidence type="ECO:0000256" key="4">
    <source>
        <dbReference type="ARBA" id="ARBA00022448"/>
    </source>
</evidence>
<evidence type="ECO:0000259" key="7">
    <source>
        <dbReference type="Pfam" id="PF12706"/>
    </source>
</evidence>
<keyword evidence="4 6" id="KW-0813">Transport</keyword>
<keyword evidence="5 6" id="KW-0884">PQQ biosynthesis</keyword>
<organism evidence="8 9">
    <name type="scientific">Streptomyces albiflavescens</name>
    <dbReference type="NCBI Taxonomy" id="1623582"/>
    <lineage>
        <taxon>Bacteria</taxon>
        <taxon>Bacillati</taxon>
        <taxon>Actinomycetota</taxon>
        <taxon>Actinomycetes</taxon>
        <taxon>Kitasatosporales</taxon>
        <taxon>Streptomycetaceae</taxon>
        <taxon>Streptomyces</taxon>
    </lineage>
</organism>
<dbReference type="Gene3D" id="3.60.15.10">
    <property type="entry name" value="Ribonuclease Z/Hydroxyacylglutathione hydrolase-like"/>
    <property type="match status" value="1"/>
</dbReference>
<evidence type="ECO:0000313" key="8">
    <source>
        <dbReference type="EMBL" id="GGN63758.1"/>
    </source>
</evidence>
<dbReference type="Pfam" id="PF12706">
    <property type="entry name" value="Lactamase_B_2"/>
    <property type="match status" value="1"/>
</dbReference>
<dbReference type="EMBL" id="BMMM01000005">
    <property type="protein sequence ID" value="GGN63758.1"/>
    <property type="molecule type" value="Genomic_DNA"/>
</dbReference>
<accession>A0A917Y271</accession>
<dbReference type="AlphaFoldDB" id="A0A917Y271"/>
<reference evidence="8 9" key="1">
    <citation type="journal article" date="2014" name="Int. J. Syst. Evol. Microbiol.">
        <title>Complete genome sequence of Corynebacterium casei LMG S-19264T (=DSM 44701T), isolated from a smear-ripened cheese.</title>
        <authorList>
            <consortium name="US DOE Joint Genome Institute (JGI-PGF)"/>
            <person name="Walter F."/>
            <person name="Albersmeier A."/>
            <person name="Kalinowski J."/>
            <person name="Ruckert C."/>
        </authorList>
    </citation>
    <scope>NUCLEOTIDE SEQUENCE [LARGE SCALE GENOMIC DNA]</scope>
    <source>
        <strain evidence="8 9">CGMCC 4.7111</strain>
    </source>
</reference>
<comment type="caution">
    <text evidence="8">The sequence shown here is derived from an EMBL/GenBank/DDBJ whole genome shotgun (WGS) entry which is preliminary data.</text>
</comment>
<dbReference type="InterPro" id="IPR036866">
    <property type="entry name" value="RibonucZ/Hydroxyglut_hydro"/>
</dbReference>
<name>A0A917Y271_9ACTN</name>
<dbReference type="PANTHER" id="PTHR42663:SF7">
    <property type="entry name" value="COENZYME PQQ SYNTHESIS PROTEIN B"/>
    <property type="match status" value="1"/>
</dbReference>
<proteinExistence type="inferred from homology"/>
<evidence type="ECO:0000313" key="9">
    <source>
        <dbReference type="Proteomes" id="UP000600365"/>
    </source>
</evidence>